<evidence type="ECO:0000256" key="1">
    <source>
        <dbReference type="ARBA" id="ARBA00004604"/>
    </source>
</evidence>
<dbReference type="InterPro" id="IPR025662">
    <property type="entry name" value="Sigma_54_int_dom_ATP-bd_1"/>
</dbReference>
<feature type="compositionally biased region" description="Acidic residues" evidence="10">
    <location>
        <begin position="4374"/>
        <end position="4383"/>
    </location>
</feature>
<evidence type="ECO:0000256" key="9">
    <source>
        <dbReference type="PIRNR" id="PIRNR010340"/>
    </source>
</evidence>
<dbReference type="SUPFAM" id="SSF52540">
    <property type="entry name" value="P-loop containing nucleoside triphosphate hydrolases"/>
    <property type="match status" value="6"/>
</dbReference>
<evidence type="ECO:0000256" key="6">
    <source>
        <dbReference type="ARBA" id="ARBA00022840"/>
    </source>
</evidence>
<dbReference type="SMART" id="SM00382">
    <property type="entry name" value="AAA"/>
    <property type="match status" value="6"/>
</dbReference>
<dbReference type="InterPro" id="IPR003593">
    <property type="entry name" value="AAA+_ATPase"/>
</dbReference>
<feature type="compositionally biased region" description="Acidic residues" evidence="10">
    <location>
        <begin position="4336"/>
        <end position="4357"/>
    </location>
</feature>
<feature type="region of interest" description="Disordered" evidence="10">
    <location>
        <begin position="4167"/>
        <end position="4650"/>
    </location>
</feature>
<feature type="compositionally biased region" description="Basic and acidic residues" evidence="10">
    <location>
        <begin position="4514"/>
        <end position="4526"/>
    </location>
</feature>
<feature type="compositionally biased region" description="Basic and acidic residues" evidence="10">
    <location>
        <begin position="4304"/>
        <end position="4335"/>
    </location>
</feature>
<comment type="caution">
    <text evidence="12">The sequence shown here is derived from an EMBL/GenBank/DDBJ whole genome shotgun (WGS) entry which is preliminary data.</text>
</comment>
<feature type="compositionally biased region" description="Acidic residues" evidence="10">
    <location>
        <begin position="4430"/>
        <end position="4442"/>
    </location>
</feature>
<evidence type="ECO:0000256" key="7">
    <source>
        <dbReference type="ARBA" id="ARBA00023186"/>
    </source>
</evidence>
<keyword evidence="8 9" id="KW-0539">Nucleus</keyword>
<dbReference type="Gene3D" id="3.40.50.300">
    <property type="entry name" value="P-loop containing nucleotide triphosphate hydrolases"/>
    <property type="match status" value="6"/>
</dbReference>
<dbReference type="PANTHER" id="PTHR48103:SF2">
    <property type="entry name" value="MIDASIN"/>
    <property type="match status" value="1"/>
</dbReference>
<keyword evidence="7 9" id="KW-0143">Chaperone</keyword>
<feature type="compositionally biased region" description="Polar residues" evidence="10">
    <location>
        <begin position="4488"/>
        <end position="4500"/>
    </location>
</feature>
<dbReference type="CDD" id="cd00009">
    <property type="entry name" value="AAA"/>
    <property type="match status" value="2"/>
</dbReference>
<dbReference type="InterPro" id="IPR040848">
    <property type="entry name" value="AAA_lid_7"/>
</dbReference>
<keyword evidence="13" id="KW-1185">Reference proteome</keyword>
<feature type="compositionally biased region" description="Acidic residues" evidence="10">
    <location>
        <begin position="4224"/>
        <end position="4277"/>
    </location>
</feature>
<evidence type="ECO:0000259" key="11">
    <source>
        <dbReference type="PROSITE" id="PS50234"/>
    </source>
</evidence>
<dbReference type="InterPro" id="IPR027417">
    <property type="entry name" value="P-loop_NTPase"/>
</dbReference>
<dbReference type="InterPro" id="IPR036465">
    <property type="entry name" value="vWFA_dom_sf"/>
</dbReference>
<evidence type="ECO:0000256" key="8">
    <source>
        <dbReference type="ARBA" id="ARBA00023242"/>
    </source>
</evidence>
<evidence type="ECO:0000256" key="2">
    <source>
        <dbReference type="ARBA" id="ARBA00004642"/>
    </source>
</evidence>
<name>A0ABR3FUK3_9AGAR</name>
<protein>
    <recommendedName>
        <fullName evidence="4 9">Midasin</fullName>
    </recommendedName>
</protein>
<dbReference type="EMBL" id="JBAHYK010000084">
    <property type="protein sequence ID" value="KAL0578801.1"/>
    <property type="molecule type" value="Genomic_DNA"/>
</dbReference>
<evidence type="ECO:0000256" key="3">
    <source>
        <dbReference type="ARBA" id="ARBA00007188"/>
    </source>
</evidence>
<dbReference type="PROSITE" id="PS50234">
    <property type="entry name" value="VWFA"/>
    <property type="match status" value="1"/>
</dbReference>
<comment type="subcellular location">
    <subcellularLocation>
        <location evidence="1">Nucleus</location>
        <location evidence="1">Nucleolus</location>
    </subcellularLocation>
    <subcellularLocation>
        <location evidence="2">Nucleus</location>
        <location evidence="2">Nucleoplasm</location>
    </subcellularLocation>
</comment>
<evidence type="ECO:0000313" key="13">
    <source>
        <dbReference type="Proteomes" id="UP001465976"/>
    </source>
</evidence>
<dbReference type="PROSITE" id="PS00675">
    <property type="entry name" value="SIGMA54_INTERACT_1"/>
    <property type="match status" value="1"/>
</dbReference>
<dbReference type="InterPro" id="IPR012099">
    <property type="entry name" value="Midasin"/>
</dbReference>
<comment type="similarity">
    <text evidence="3 9">Belongs to the midasin family.</text>
</comment>
<feature type="domain" description="VWFA" evidence="11">
    <location>
        <begin position="4818"/>
        <end position="5036"/>
    </location>
</feature>
<organism evidence="12 13">
    <name type="scientific">Marasmius crinis-equi</name>
    <dbReference type="NCBI Taxonomy" id="585013"/>
    <lineage>
        <taxon>Eukaryota</taxon>
        <taxon>Fungi</taxon>
        <taxon>Dikarya</taxon>
        <taxon>Basidiomycota</taxon>
        <taxon>Agaricomycotina</taxon>
        <taxon>Agaricomycetes</taxon>
        <taxon>Agaricomycetidae</taxon>
        <taxon>Agaricales</taxon>
        <taxon>Marasmiineae</taxon>
        <taxon>Marasmiaceae</taxon>
        <taxon>Marasmius</taxon>
    </lineage>
</organism>
<evidence type="ECO:0000313" key="12">
    <source>
        <dbReference type="EMBL" id="KAL0578801.1"/>
    </source>
</evidence>
<evidence type="ECO:0000256" key="4">
    <source>
        <dbReference type="ARBA" id="ARBA00017143"/>
    </source>
</evidence>
<sequence>MGEMEEEPIFHDPLKFNIQRQKTRLVTKFPSLSTQQLSNAELSRLLSVPAFTRSVATLFRPILFDLCARFLLKEEEEDDLEDELVALCLLIQVHEELFPILHQLLLKPQFSSGPLQRIQNTVAGDSNTRIHRLLLAYFRILSANRELPSQLLWSLSPLYTLGTSIEHDTGTRLLAIRCYALQSGMGEAEREKWEKKMVGRDSEVDCPLNYGVDESGNEVQVDGWLLPVLEYQRVRDARNALVDEPQGFYEFEGDENEQVRGMDDSVLCPLTANIYGVFLLRSGLMPMQHDQASSLIPTPTAIRALRSLALHLSNRVPILLTSPPSSGKALFISHLAQILFPQVKNQIVVVQLADTSLDPRSLVGNYVSSVTQPGVFEWKEGVIVRAMREGKWIVLKDIDRASNDVLGLLKPLVESLGLGKWIGGRAAMDVPGHGRVVAADSFAVFGTRSTMPGRSGFPAPTFFGVHKFHEVVVPSPSADELRSIVDIRFQRLVGSAGAALIRMWEAVRGVGSTSSTRGVGLKDLEKYCTRVEGMLPASQQTMDVDMAGDEGLSLSAVFPNLHTREEMYLAARDVYFGEGALTTAARAHMQSIAQIVGEHLGLDTERCEWLLNNWKPEDSEFGFEKDVNGVVTAVRMKRARIQAKPPTKLEVNSTFSSRPFAMHRPATVLLSRIVTAVSFGEPILLTGETGTGKTSVITHLANTLRQPLVSLNLSHQTESSDLLGGFRPVDTRIPGNKLFDQWLDLFVETFSRKKNEAIEKGLREAVQKGKWKQAVNWWKGSVKKAKEQIQKRRREFEDPSAELDSQNPRKRRKLDASALNASEEKWSAFEQEVDDFNSLHVEGKGRFAFAFLEGPLVKALRTGDWVLLDEINLASPETLECISSILQSPTASITLTEQGSLEPVPRHPNFRLFACMNPATDVGKKDLPPNIRSRFTEIDVPPPDADHDTLLSIVEQYIGHCAVGDKKRIHCVAEFYLAVKKLAETRQIVDGSNHRPHFSMRTLARALTFAADIAQAYSLRRAIWEGCMMAFTMVLDTPSARKVVDLAKELLLPEVKSAQLSKAFFTKEPSSPEPSENFVKFGPFYLEKGPLPEDPVDDYIMTPSVHTKLTDLARIILTRRFPVLIEGPTSSGKTSAVEYLAKRTGHRFIRINNHDHTDIQEYLGSYVSDPQTGKLVFTDGLLVRALRNGDWIVLDELNLAPTDVLEALNRLLDDNRELVIPETGEVIKPHPHFMLFATQNPPGLYAGRKVLSRAFRNRFLEVHFEDVPEAELQVILCEKCRIAPSRAEKIVAVFRELQKRRQSGRVFESKHGFATLRDLFRWGERQANSDQELAEDGYMLLAERARREDDKVAVKEVIESIMRAKLDEKALYDLDKVDLPSYLGIPYPSTSNLVWTTAMKRLFILVSRALRFNEPVLLVGETGCGKTSVCQEFALAVNRELHALNCHQNTETADMIGGLRPVRNRGALEAEVLREVRPLYEQLGGNPDQLNLASAESFVNDVLRSDTLDVSARNQATVLQQKLARAQSIFEWHDGPLVEAMKRGDVFLLDEISLADDSVLERLNSVLEPSRTIVLAEKGGDVNSVVQADPSFKLVATMNPGGDYGKKELSPALRNRFTEIWVPAVDSREDLELIVTRTWKHGDLEKYTTGILDFVEWLCQTTGDRSFSNLRDILAWVTFSNSMYNQPNEIRIPPDEIFHHAAHMTFLDGLASVPSLGSYSSDSFQKLKASAIEKLRALVPVDTAQTFVPSHNPQTFFQLGSFAIPRGPRMAPSQKFNFQAPTSQDNAMRVVRACQLGKPILLEGSPGVGKTSLIVALAAMAGHSLCRINLSDQTDIIDLFGSDLPVEGGGPGEFAWKDGEFLKALQEGSWVLLDEMNLAPQAVLEGLNAVLDHRGTVYIPELGRSFVKHPSFRIFAAQNPLSQGGGRKGLPKSFMNRFTKVYVEQLSAADLVLVCHHYFPDIDRDLLQAMVTFNSSLNDAVSVQKAFAREGSPWEFNLRDVLRWCSLIQSSKPHRQPVEYLRPVYLHRFRNEDDRRRAQALFNRIFGDSDIPKSNPSWSISTEELQVGVFHIDRRSYVPLNVPKRIVRWQLSALEAMGCCLSQSWLSILTGPRHSGKTSLVRLLAHLTGHQLQEIAVNSATDTMDILGGFEQIDPRSRILSVVEETLSLADEMSRSFEFVSNSPMGDDHLHLRRALEERAPQLESTLETAKRLLGKVAQVLPDGARVLQEQISDLDHGRGRAGRFEWVDGPLVKAMKDGRWLLLDGANLCNPSVLDRLNSLCEENGALTLSERGFVDGEVQVLRPAPGFRLFMAVDPQHGELSRAMRNRGIEIALMPDFTGHDCEILRDYCRLPSSLGPDTPKLSYQFSGIRRATFDRLDCSSTATSTSGRALDHYSSLSPLLDQAPAFTSSDVETKWNALQNYLSRSVPPSSIPSYIRFFSSTGLDAKLETMFREVLPRIDTALVHFRGEIANINRIGSSHAAALPMDPYLFLPVHADAEVLSMHLNVLKVLEIFVITASEEFQNTEKVRSPHYQEQGVVHRATLAVDSLTSEIATTSRTLLETSLATPFAHRKSLLQDMSLAGVLLKYSRRLRSLIAGPVFDFSSVQTISRWILDASESFSTHEASLVMCAKTLHDITSLSSGLGLNEIWKVFLQQSTHQHKGIERLERLASMSSSSEDLRGQVFNLMSVASLGVGDESVTEQMTQSLEQRLPETKAIRIESSVTRPHLLSTVSLLGLLVRSDVSESLRATIERLLAVVRQQPAATLRRMVPFQHFLWLHDTGIAALAPSFQIISLTSPIDSTDVRRQLQFCWMKQLWPSEEEFSPADLLSAASLRSVFSIFDWSRIRLSDVSDYDSTLKAYTQLCLVSCEQNQPRTEQIATLLRTWIDEVSSWFLNPGEKLGASGSTNASSILQGFPDKFTKHPGFISAVETHLHPNLHHLGHERETRTATLRGIGLCWIAISRTILDLFIPDVPVDPVAVQNFSRDFWEHEQSSYSAELELHLRLEELVTSNQDSHTITYIRQSLDEANRNVAEYPFARQRRDVHVLHKFWAEVLQFRKQVLSHSRLDSLLDLFATDPVIAQRQEDVVQRSIAGFSQRLESVYKEFVDILVPIQHAFLGLQLGLRMIRRSSVEIDLDTRSAIVLSAFPSIRGSELLLSQPERLQESEGLAAFQRLLLSVASVGLQLSAGVYHPSRFSQLNVIYDQAFRLWRIDQAKVEEKEKSSQSLYRNETAAHQALSDAEIEQAEFLELFPSFESVLTEEMQAPAQRKAESFLVSEAETRKLVVLHESICFYDMNKGEGDAFTGYDDVRTELLSAVLNTASEGLTDYIDRDSLALQLRLLDRRTRLLQNATADEDGYNFYVHANVPQATKAVDVVSQLKLRLHSIIQEFPDQMVLHHLETRCSTFLVLDLHSPLAKILSALEQLLLQTEDWEIYANKDNTLKANRSAMTDLIVEWRRLELSSWRALLENQAREFEGGVSVWWFRLYDALIRGPLDARARAVGAGGNGLADYLDSLIPLLDDFIKSAPLGQFRARLRLLRSFEVYCHRLVSLSAEDTPVFETVEKVVHATVGYFGLFSDALAARLSTQRSALESEVLDLIRLASWKDINVHALKQSAQRTHHQLYKIVRRFRDVLRQPIVDQLLPSSAANPETHLIPLETNHVLSTPSEEAEAFFDSVPGNLIRSKNTFAKFSHLVHSRIRPFIVSKNGDAIDNLATEIITTSKELAETAVPMSLPADKREKHSKSLLNRKRKAWSDLLKELKSAGFSPNVKSEVLRQNSSVRWIREQPMIPGASLLLGKGENYLYRLNGAFPSLRDSLSSHHSDLGTRELQKGIMFLESAFSIAMESRSWYVRVSLFGLDINGLTGAFSLARMASSHVRLERTFRRVLASNSSGSIVFSGPTLTVQLVQISDIVVKLVSTLREIAAELETYARLNPTHPVLQNVSESCRTILANSYDVRNRVLRVVEDVGLSLYPVLLLEEHKAIIEGTVLLDEVIASLRAWSDTEPRLSYLFSPAADWLVTFSAQCSLDPHIPPPSDPGEVDSIISACLVTVQGLLPKCQQSETLDDRDDYIREHYRDIRGLAELLKIEPMVDLTNKLLLSLATRGSGYQADLQRVIPYLDMYTKLVQAHLDTHSHFNAAFFKLNFVLCSILQTLSKQGFCRPPDETSDDGGAAEGTAEMTDGVGMGEGSGNQNVSKEIEEESQVEGLKGEKAEEGQGPEDKDDDAIEMDQDFDGEMQDVPEEGEREDGDDEKSEGSDADPEEQIGDLDISDPAAVDEKLWGDEEGPQDSDQTNQKTNEDHSTTKGKESETVAKEGGERSESKEKTDQSEQEAPPEDEPQPVEEEEEESEMPGLGGAPMDEHVPEADTLDLPDDIDMNAGEDPPDERDMDMSEDGAEPETEPEQPAEDSSGVDHHQEPPPQEPDQDDLGAEDDTDIPVAAPGESDEGGQDEEQENSAVAQPDISTGDGNPNDDFMDPEAGASNQGGQKGTSTGVAGEDSSMTEAEASEEKETREAHSTDNAEQVQEPQADPSQAPGAAATGTQQGPQRSQQSSQLASNPLRSLGDALKEVQQRFDEILSGEERDMPREQLANAGDPSQVEYLRPNDTDHDMQALGPSEEEQASKLKDLQISEHTNDDTSVPPMDIDVEMGDIDVNLQPAPSHDRLEVEQNSSGQEENVEGAIVHDPYSSPSQARTEAVINLDGPKADIDMEEDTAGPAVEAELRSWQSDGLPDSRAEHIWRLYESLTHDLAYALCEQLRLILEPTLATRLKGDYRTGKRLNMKKIIPYIASDYTKDKIWLRRTRPSQREYQVLIALDDSKSMAESHSVHLAYQTLALVSKALGRLEAGDIGIARFGEAVEVLHGFEGAPFTDQAGVEVMKAFHFNQKATNVLSLVDTSLRVLEAARERRAMSSSTAADLWQLEIIISDGMCQDHEKLRPILRKAEEQKVMIVFIIIDSLHSSPNTSSQVAHGSILSMTKAEIVNVNGKMDMQIQRYLDSFPFEYYVVLRNVEALPEVLSATLKQFFERISEE</sequence>
<feature type="compositionally biased region" description="Polar residues" evidence="10">
    <location>
        <begin position="4462"/>
        <end position="4475"/>
    </location>
</feature>
<dbReference type="InterPro" id="IPR011704">
    <property type="entry name" value="ATPase_dyneun-rel_AAA"/>
</dbReference>
<dbReference type="Pfam" id="PF21108">
    <property type="entry name" value="MDN1_4th"/>
    <property type="match status" value="1"/>
</dbReference>
<gene>
    <name evidence="12" type="primary">MDN1</name>
    <name evidence="12" type="ORF">V5O48_003213</name>
</gene>
<keyword evidence="5 9" id="KW-0547">Nucleotide-binding</keyword>
<reference evidence="12 13" key="1">
    <citation type="submission" date="2024-02" db="EMBL/GenBank/DDBJ databases">
        <title>A draft genome for the cacao thread blight pathogen Marasmius crinis-equi.</title>
        <authorList>
            <person name="Cohen S.P."/>
            <person name="Baruah I.K."/>
            <person name="Amoako-Attah I."/>
            <person name="Bukari Y."/>
            <person name="Meinhardt L.W."/>
            <person name="Bailey B.A."/>
        </authorList>
    </citation>
    <scope>NUCLEOTIDE SEQUENCE [LARGE SCALE GENOMIC DNA]</scope>
    <source>
        <strain evidence="12 13">GH-76</strain>
    </source>
</reference>
<dbReference type="InterPro" id="IPR048617">
    <property type="entry name" value="MDN1_AAA_lid_4"/>
</dbReference>
<comment type="function">
    <text evidence="9">Nuclear chaperone required for maturation and nuclear export of pre-60S ribosome subunits.</text>
</comment>
<dbReference type="Pfam" id="PF07728">
    <property type="entry name" value="AAA_5"/>
    <property type="match status" value="8"/>
</dbReference>
<feature type="compositionally biased region" description="Low complexity" evidence="10">
    <location>
        <begin position="4540"/>
        <end position="4561"/>
    </location>
</feature>
<feature type="region of interest" description="Disordered" evidence="10">
    <location>
        <begin position="791"/>
        <end position="815"/>
    </location>
</feature>
<evidence type="ECO:0000256" key="10">
    <source>
        <dbReference type="SAM" id="MobiDB-lite"/>
    </source>
</evidence>
<dbReference type="Pfam" id="PF17865">
    <property type="entry name" value="AAA_lid_5"/>
    <property type="match status" value="1"/>
</dbReference>
<feature type="compositionally biased region" description="Acidic residues" evidence="10">
    <location>
        <begin position="4450"/>
        <end position="4461"/>
    </location>
</feature>
<proteinExistence type="inferred from homology"/>
<dbReference type="Proteomes" id="UP001465976">
    <property type="component" value="Unassembled WGS sequence"/>
</dbReference>
<dbReference type="InterPro" id="IPR041190">
    <property type="entry name" value="Midasin_AAA_lid_5"/>
</dbReference>
<dbReference type="SUPFAM" id="SSF53300">
    <property type="entry name" value="vWA-like"/>
    <property type="match status" value="1"/>
</dbReference>
<dbReference type="Pfam" id="PF17867">
    <property type="entry name" value="AAA_lid_7"/>
    <property type="match status" value="3"/>
</dbReference>
<evidence type="ECO:0000256" key="5">
    <source>
        <dbReference type="ARBA" id="ARBA00022741"/>
    </source>
</evidence>
<dbReference type="InterPro" id="IPR002035">
    <property type="entry name" value="VWF_A"/>
</dbReference>
<feature type="compositionally biased region" description="Basic and acidic residues" evidence="10">
    <location>
        <begin position="4628"/>
        <end position="4643"/>
    </location>
</feature>
<dbReference type="PIRSF" id="PIRSF010340">
    <property type="entry name" value="Midasin"/>
    <property type="match status" value="1"/>
</dbReference>
<dbReference type="PANTHER" id="PTHR48103">
    <property type="entry name" value="MIDASIN-RELATED"/>
    <property type="match status" value="1"/>
</dbReference>
<feature type="compositionally biased region" description="Basic and acidic residues" evidence="10">
    <location>
        <begin position="4573"/>
        <end position="4594"/>
    </location>
</feature>
<accession>A0ABR3FUK3</accession>
<keyword evidence="6 9" id="KW-0067">ATP-binding</keyword>
<feature type="compositionally biased region" description="Acidic residues" evidence="10">
    <location>
        <begin position="4389"/>
        <end position="4413"/>
    </location>
</feature>